<evidence type="ECO:0000256" key="6">
    <source>
        <dbReference type="ARBA" id="ARBA00022679"/>
    </source>
</evidence>
<evidence type="ECO:0000256" key="8">
    <source>
        <dbReference type="ARBA" id="ARBA00031423"/>
    </source>
</evidence>
<evidence type="ECO:0000313" key="11">
    <source>
        <dbReference type="EMBL" id="HJE20497.1"/>
    </source>
</evidence>
<organism evidence="11 12">
    <name type="scientific">Aliicoccus persicus</name>
    <dbReference type="NCBI Taxonomy" id="930138"/>
    <lineage>
        <taxon>Bacteria</taxon>
        <taxon>Bacillati</taxon>
        <taxon>Bacillota</taxon>
        <taxon>Bacilli</taxon>
        <taxon>Bacillales</taxon>
        <taxon>Staphylococcaceae</taxon>
        <taxon>Aliicoccus</taxon>
    </lineage>
</organism>
<keyword evidence="6 10" id="KW-0808">Transferase</keyword>
<name>A0A921DYP8_9STAP</name>
<evidence type="ECO:0000256" key="5">
    <source>
        <dbReference type="ARBA" id="ARBA00022676"/>
    </source>
</evidence>
<comment type="caution">
    <text evidence="11">The sequence shown here is derived from an EMBL/GenBank/DDBJ whole genome shotgun (WGS) entry which is preliminary data.</text>
</comment>
<evidence type="ECO:0000256" key="2">
    <source>
        <dbReference type="ARBA" id="ARBA00005684"/>
    </source>
</evidence>
<dbReference type="PANTHER" id="PTHR32438">
    <property type="entry name" value="4-ALPHA-GLUCANOTRANSFERASE DPE1, CHLOROPLASTIC/AMYLOPLASTIC"/>
    <property type="match status" value="1"/>
</dbReference>
<comment type="similarity">
    <text evidence="2 10">Belongs to the disproportionating enzyme family.</text>
</comment>
<dbReference type="PANTHER" id="PTHR32438:SF5">
    <property type="entry name" value="4-ALPHA-GLUCANOTRANSFERASE DPE1, CHLOROPLASTIC_AMYLOPLASTIC"/>
    <property type="match status" value="1"/>
</dbReference>
<dbReference type="Proteomes" id="UP000763505">
    <property type="component" value="Unassembled WGS sequence"/>
</dbReference>
<dbReference type="Gene3D" id="3.20.20.80">
    <property type="entry name" value="Glycosidases"/>
    <property type="match status" value="1"/>
</dbReference>
<comment type="catalytic activity">
    <reaction evidence="1 10">
        <text>Transfers a segment of a (1-&gt;4)-alpha-D-glucan to a new position in an acceptor, which may be glucose or a (1-&gt;4)-alpha-D-glucan.</text>
        <dbReference type="EC" id="2.4.1.25"/>
    </reaction>
</comment>
<dbReference type="InterPro" id="IPR003385">
    <property type="entry name" value="Glyco_hydro_77"/>
</dbReference>
<evidence type="ECO:0000256" key="3">
    <source>
        <dbReference type="ARBA" id="ARBA00012560"/>
    </source>
</evidence>
<dbReference type="Pfam" id="PF02446">
    <property type="entry name" value="Glyco_hydro_77"/>
    <property type="match status" value="1"/>
</dbReference>
<evidence type="ECO:0000256" key="4">
    <source>
        <dbReference type="ARBA" id="ARBA00020295"/>
    </source>
</evidence>
<reference evidence="11" key="1">
    <citation type="journal article" date="2021" name="PeerJ">
        <title>Extensive microbial diversity within the chicken gut microbiome revealed by metagenomics and culture.</title>
        <authorList>
            <person name="Gilroy R."/>
            <person name="Ravi A."/>
            <person name="Getino M."/>
            <person name="Pursley I."/>
            <person name="Horton D.L."/>
            <person name="Alikhan N.F."/>
            <person name="Baker D."/>
            <person name="Gharbi K."/>
            <person name="Hall N."/>
            <person name="Watson M."/>
            <person name="Adriaenssens E.M."/>
            <person name="Foster-Nyarko E."/>
            <person name="Jarju S."/>
            <person name="Secka A."/>
            <person name="Antonio M."/>
            <person name="Oren A."/>
            <person name="Chaudhuri R.R."/>
            <person name="La Ragione R."/>
            <person name="Hildebrand F."/>
            <person name="Pallen M.J."/>
        </authorList>
    </citation>
    <scope>NUCLEOTIDE SEQUENCE</scope>
    <source>
        <strain evidence="11">6019</strain>
    </source>
</reference>
<sequence>MYGNATLNVFLCLKNGIITDIKLEWRHHMNKRASGILMHISSLPSQHGIGDFGKSAYQFVDFLKETQTKYWQVLPMGITSYGDSPYQSFSAFAGNPYFIDLDEFIDKGWLAQDEVDNTNLGDNPVAVDYAALYYNKYPLLRKAFENALPEVESKLNQFLKDEDWLHDFALFMALKDYHDGRSWQEWSDDFKRRDKHALESFESSHQEDILFWVFTQYFFMTQWDALKQYANNAGIYIIGDIPIYVAVDSSDVWADPKYYKLDENLAPTVVAGVPPDLMSDYGQLWGNPIYDWDVHEADGFKWWIKRMEESFKLYDSVRIDHFRGFEAYWQIPFGNETAVEGEWVKGPANRLFHAINNAIGEKDILAEDLGYITTEVHKMIEETGYPGMNVMQFGFGGDDAEFAPHNHQYNSIAYTSNHDTMTMEGWLLQANTDELRRAKDYLNLTLNEGYTNGFIRGTYASHSYLAIIPMQDWMNLNDEARMNEPSTVGGNWMWRVESDYITDEMTEKIKNMNQIFGRIL</sequence>
<evidence type="ECO:0000256" key="10">
    <source>
        <dbReference type="RuleBase" id="RU361207"/>
    </source>
</evidence>
<dbReference type="EC" id="2.4.1.25" evidence="3 10"/>
<dbReference type="SUPFAM" id="SSF51445">
    <property type="entry name" value="(Trans)glycosidases"/>
    <property type="match status" value="1"/>
</dbReference>
<evidence type="ECO:0000256" key="1">
    <source>
        <dbReference type="ARBA" id="ARBA00000439"/>
    </source>
</evidence>
<dbReference type="AlphaFoldDB" id="A0A921DYP8"/>
<keyword evidence="5 10" id="KW-0328">Glycosyltransferase</keyword>
<evidence type="ECO:0000256" key="7">
    <source>
        <dbReference type="ARBA" id="ARBA00023277"/>
    </source>
</evidence>
<accession>A0A921DYP8</accession>
<gene>
    <name evidence="11" type="primary">malQ</name>
    <name evidence="11" type="ORF">K8V35_09110</name>
</gene>
<dbReference type="NCBIfam" id="TIGR00217">
    <property type="entry name" value="malQ"/>
    <property type="match status" value="1"/>
</dbReference>
<protein>
    <recommendedName>
        <fullName evidence="4 10">4-alpha-glucanotransferase</fullName>
        <ecNumber evidence="3 10">2.4.1.25</ecNumber>
    </recommendedName>
    <alternativeName>
        <fullName evidence="8 10">Amylomaltase</fullName>
    </alternativeName>
    <alternativeName>
        <fullName evidence="9 10">Disproportionating enzyme</fullName>
    </alternativeName>
</protein>
<dbReference type="EMBL" id="DYYI01000098">
    <property type="protein sequence ID" value="HJE20497.1"/>
    <property type="molecule type" value="Genomic_DNA"/>
</dbReference>
<dbReference type="NCBIfam" id="NF011080">
    <property type="entry name" value="PRK14508.1-3"/>
    <property type="match status" value="1"/>
</dbReference>
<evidence type="ECO:0000256" key="9">
    <source>
        <dbReference type="ARBA" id="ARBA00031501"/>
    </source>
</evidence>
<dbReference type="GO" id="GO:0004134">
    <property type="term" value="F:4-alpha-glucanotransferase activity"/>
    <property type="evidence" value="ECO:0007669"/>
    <property type="project" value="UniProtKB-EC"/>
</dbReference>
<dbReference type="InterPro" id="IPR017853">
    <property type="entry name" value="GH"/>
</dbReference>
<evidence type="ECO:0000313" key="12">
    <source>
        <dbReference type="Proteomes" id="UP000763505"/>
    </source>
</evidence>
<dbReference type="GO" id="GO:0005975">
    <property type="term" value="P:carbohydrate metabolic process"/>
    <property type="evidence" value="ECO:0007669"/>
    <property type="project" value="InterPro"/>
</dbReference>
<proteinExistence type="inferred from homology"/>
<reference evidence="11" key="2">
    <citation type="submission" date="2021-09" db="EMBL/GenBank/DDBJ databases">
        <authorList>
            <person name="Gilroy R."/>
        </authorList>
    </citation>
    <scope>NUCLEOTIDE SEQUENCE</scope>
    <source>
        <strain evidence="11">6019</strain>
    </source>
</reference>
<keyword evidence="7 10" id="KW-0119">Carbohydrate metabolism</keyword>